<dbReference type="EMBL" id="KV441514">
    <property type="protein sequence ID" value="OAG13320.1"/>
    <property type="molecule type" value="Genomic_DNA"/>
</dbReference>
<feature type="domain" description="Heterokaryon incompatibility" evidence="1">
    <location>
        <begin position="55"/>
        <end position="190"/>
    </location>
</feature>
<accession>A0A177D2C3</accession>
<dbReference type="AlphaFoldDB" id="A0A177D2C3"/>
<gene>
    <name evidence="2" type="ORF">CC77DRAFT_977479</name>
</gene>
<protein>
    <recommendedName>
        <fullName evidence="1">Heterokaryon incompatibility domain-containing protein</fullName>
    </recommendedName>
</protein>
<proteinExistence type="predicted"/>
<keyword evidence="3" id="KW-1185">Reference proteome</keyword>
<dbReference type="KEGG" id="aalt:CC77DRAFT_977479"/>
<reference evidence="2 3" key="1">
    <citation type="submission" date="2016-05" db="EMBL/GenBank/DDBJ databases">
        <title>Comparative analysis of secretome profiles of manganese(II)-oxidizing ascomycete fungi.</title>
        <authorList>
            <consortium name="DOE Joint Genome Institute"/>
            <person name="Zeiner C.A."/>
            <person name="Purvine S.O."/>
            <person name="Zink E.M."/>
            <person name="Wu S."/>
            <person name="Pasa-Tolic L."/>
            <person name="Chaput D.L."/>
            <person name="Haridas S."/>
            <person name="Grigoriev I.V."/>
            <person name="Santelli C.M."/>
            <person name="Hansel C.M."/>
        </authorList>
    </citation>
    <scope>NUCLEOTIDE SEQUENCE [LARGE SCALE GENOMIC DNA]</scope>
    <source>
        <strain evidence="2 3">SRC1lrK2f</strain>
    </source>
</reference>
<dbReference type="PANTHER" id="PTHR24148:SF64">
    <property type="entry name" value="HETEROKARYON INCOMPATIBILITY DOMAIN-CONTAINING PROTEIN"/>
    <property type="match status" value="1"/>
</dbReference>
<dbReference type="Pfam" id="PF06985">
    <property type="entry name" value="HET"/>
    <property type="match status" value="1"/>
</dbReference>
<dbReference type="GeneID" id="29121564"/>
<dbReference type="VEuPathDB" id="FungiDB:CC77DRAFT_977479"/>
<sequence>MDHHIGNYKYSPLREGERRWHTTGDIRILELLPGSFEDPLHCRLRVAAIESDPAYDALSCMWGNPLSPKGRIFLDDELFPVTESLENALRHVRLRDSVRYLWADAVCINQRDIKERGNQVHLMKEIYSRSKTVRAWIDIDLSPENPVVRKLLTLDLEGTIDQLGEDPEFWRILLPLLQDEYWNRLWIQQELVFAPELVFYCRGVDIPGNCLMAFQLQIFRKLTDGMGPFNTDDPWSLFRPLDSTTKAPSRNLACWRAMVEMQVPVDPYTLEPDWSLEKPMAAWALDPRKWGPHLSTSPIYMLGMLRQSQALKLTDSRDRVTAVLNLVIDYEDDGSQADYEQSLAEKYLRVARLLLFKCNGLLFLAVTKTSTNPNDNIQDLPSWAPNWDSPGNAEYFLSAFHAVGDLPMYGTPFQGDMDDGVLYARGFKYATVDQTLSTTNNALTPLWVLLNLFVSTVESAVYHYDDIKKLAFTLTGPAMAELRIPRDYFNENEAVVYTGVLLGHSLVNPDLRIVDLLPCATEVFDYSERKIRAALLALRKSLGLCPSCLQCLYVEGESNSVQETCVKTERFENFMQLVHKTLSSGCLASIISSKVTPTTVPTTTLAITEGKALVNSGDEIWILFGCPIPMVLRRTGSYFLVASPAYIPDIMNGEAMEEVDTPDDKFGGWGILGLSPAEPYVSGKNQWEVNVIRLR</sequence>
<evidence type="ECO:0000259" key="1">
    <source>
        <dbReference type="Pfam" id="PF06985"/>
    </source>
</evidence>
<dbReference type="OMA" id="WILFGCP"/>
<dbReference type="RefSeq" id="XP_018378741.1">
    <property type="nucleotide sequence ID" value="XM_018535970.1"/>
</dbReference>
<dbReference type="InterPro" id="IPR010730">
    <property type="entry name" value="HET"/>
</dbReference>
<evidence type="ECO:0000313" key="3">
    <source>
        <dbReference type="Proteomes" id="UP000077248"/>
    </source>
</evidence>
<dbReference type="PANTHER" id="PTHR24148">
    <property type="entry name" value="ANKYRIN REPEAT DOMAIN-CONTAINING PROTEIN 39 HOMOLOG-RELATED"/>
    <property type="match status" value="1"/>
</dbReference>
<organism evidence="2 3">
    <name type="scientific">Alternaria alternata</name>
    <name type="common">Alternaria rot fungus</name>
    <name type="synonym">Torula alternata</name>
    <dbReference type="NCBI Taxonomy" id="5599"/>
    <lineage>
        <taxon>Eukaryota</taxon>
        <taxon>Fungi</taxon>
        <taxon>Dikarya</taxon>
        <taxon>Ascomycota</taxon>
        <taxon>Pezizomycotina</taxon>
        <taxon>Dothideomycetes</taxon>
        <taxon>Pleosporomycetidae</taxon>
        <taxon>Pleosporales</taxon>
        <taxon>Pleosporineae</taxon>
        <taxon>Pleosporaceae</taxon>
        <taxon>Alternaria</taxon>
        <taxon>Alternaria sect. Alternaria</taxon>
        <taxon>Alternaria alternata complex</taxon>
    </lineage>
</organism>
<dbReference type="InterPro" id="IPR052895">
    <property type="entry name" value="HetReg/Transcr_Mod"/>
</dbReference>
<evidence type="ECO:0000313" key="2">
    <source>
        <dbReference type="EMBL" id="OAG13320.1"/>
    </source>
</evidence>
<name>A0A177D2C3_ALTAL</name>
<dbReference type="Proteomes" id="UP000077248">
    <property type="component" value="Unassembled WGS sequence"/>
</dbReference>